<dbReference type="FunFam" id="3.40.50.1260:FF:000006">
    <property type="entry name" value="Phosphoglycerate kinase"/>
    <property type="match status" value="1"/>
</dbReference>
<dbReference type="InterPro" id="IPR015824">
    <property type="entry name" value="Phosphoglycerate_kinase_N"/>
</dbReference>
<dbReference type="GO" id="GO:0004618">
    <property type="term" value="F:phosphoglycerate kinase activity"/>
    <property type="evidence" value="ECO:0007669"/>
    <property type="project" value="UniProtKB-UniRule"/>
</dbReference>
<accession>A0A0M2HCI5</accession>
<reference evidence="17 18" key="1">
    <citation type="submission" date="2015-02" db="EMBL/GenBank/DDBJ databases">
        <title>Draft genome sequences of ten Microbacterium spp. with emphasis on heavy metal contaminated environments.</title>
        <authorList>
            <person name="Corretto E."/>
        </authorList>
    </citation>
    <scope>NUCLEOTIDE SEQUENCE [LARGE SCALE GENOMIC DNA]</scope>
    <source>
        <strain evidence="17 18">DSM 8608</strain>
    </source>
</reference>
<feature type="binding site" evidence="13">
    <location>
        <position position="37"/>
    </location>
    <ligand>
        <name>substrate</name>
    </ligand>
</feature>
<feature type="binding site" evidence="13 14">
    <location>
        <begin position="22"/>
        <end position="24"/>
    </location>
    <ligand>
        <name>substrate</name>
    </ligand>
</feature>
<proteinExistence type="inferred from homology"/>
<dbReference type="PANTHER" id="PTHR11406:SF23">
    <property type="entry name" value="PHOSPHOGLYCERATE KINASE 1, CHLOROPLASTIC-RELATED"/>
    <property type="match status" value="1"/>
</dbReference>
<dbReference type="UniPathway" id="UPA00109">
    <property type="reaction ID" value="UER00185"/>
</dbReference>
<keyword evidence="9 13" id="KW-0547">Nucleotide-binding</keyword>
<dbReference type="PATRIC" id="fig|69370.6.peg.2008"/>
<evidence type="ECO:0000313" key="18">
    <source>
        <dbReference type="Proteomes" id="UP000034098"/>
    </source>
</evidence>
<evidence type="ECO:0000256" key="16">
    <source>
        <dbReference type="RuleBase" id="RU000532"/>
    </source>
</evidence>
<comment type="pathway">
    <text evidence="2 13">Carbohydrate degradation; glycolysis; pyruvate from D-glyceraldehyde 3-phosphate: step 2/5.</text>
</comment>
<dbReference type="PIRSF" id="PIRSF000724">
    <property type="entry name" value="Pgk"/>
    <property type="match status" value="1"/>
</dbReference>
<feature type="binding site" evidence="13">
    <location>
        <position position="302"/>
    </location>
    <ligand>
        <name>ATP</name>
        <dbReference type="ChEBI" id="CHEBI:30616"/>
    </ligand>
</feature>
<keyword evidence="7 13" id="KW-0963">Cytoplasm</keyword>
<evidence type="ECO:0000256" key="15">
    <source>
        <dbReference type="PIRSR" id="PIRSR000724-2"/>
    </source>
</evidence>
<dbReference type="PRINTS" id="PR00477">
    <property type="entry name" value="PHGLYCKINASE"/>
</dbReference>
<evidence type="ECO:0000256" key="4">
    <source>
        <dbReference type="ARBA" id="ARBA00011245"/>
    </source>
</evidence>
<sequence length="404" mass="42418">MALRTLSTLGSLAGKRVIVRADLNVPLKDAVITDDGRVRATLPTLNALINQGARVIVCSHLGRPDGAPDPKYSLEPVAQRLSELLGKPVAFARDTVGESAREAVAALEDGDVAIIENLRFNPGETAKDDATRRAFAEELATLGDVLVSDGFGVVHRKQASVYDLAEILPSAAGFLIEKEVDVLDRLTENPERPYTVVLGGSKVSDKLGVIDHLLPRVDRLLIGGGMLFTFLAAQGHKVGSSLLEADQLDTVREYMRRAEDSGVELVLPTDVVVASKFGADAEHVVTSADGIEDTAFGASGLGLDIGPDTAERFAAVVRDSKTVFWNGPMGVFELAPFAAGTKAVAQALTEVDGLSVVGGGDSAAAVRQLGFADDAFGHISTGGGASLEFLEGKKLPGLEVLGWQ</sequence>
<feature type="binding site" evidence="13">
    <location>
        <position position="119"/>
    </location>
    <ligand>
        <name>substrate</name>
    </ligand>
</feature>
<dbReference type="OrthoDB" id="9808460at2"/>
<comment type="caution">
    <text evidence="17">The sequence shown here is derived from an EMBL/GenBank/DDBJ whole genome shotgun (WGS) entry which is preliminary data.</text>
</comment>
<dbReference type="HAMAP" id="MF_00145">
    <property type="entry name" value="Phosphoglyc_kinase"/>
    <property type="match status" value="1"/>
</dbReference>
<feature type="binding site" evidence="13 15">
    <location>
        <begin position="359"/>
        <end position="362"/>
    </location>
    <ligand>
        <name>ATP</name>
        <dbReference type="ChEBI" id="CHEBI:30616"/>
    </ligand>
</feature>
<dbReference type="GO" id="GO:0005829">
    <property type="term" value="C:cytosol"/>
    <property type="evidence" value="ECO:0007669"/>
    <property type="project" value="TreeGrafter"/>
</dbReference>
<dbReference type="InterPro" id="IPR001576">
    <property type="entry name" value="Phosphoglycerate_kinase"/>
</dbReference>
<comment type="subcellular location">
    <subcellularLocation>
        <location evidence="13">Cytoplasm</location>
    </subcellularLocation>
</comment>
<feature type="binding site" evidence="13 15">
    <location>
        <position position="333"/>
    </location>
    <ligand>
        <name>ATP</name>
        <dbReference type="ChEBI" id="CHEBI:30616"/>
    </ligand>
</feature>
<feature type="binding site" evidence="13 15">
    <location>
        <position position="206"/>
    </location>
    <ligand>
        <name>ATP</name>
        <dbReference type="ChEBI" id="CHEBI:30616"/>
    </ligand>
</feature>
<feature type="binding site" evidence="13 14">
    <location>
        <begin position="60"/>
        <end position="63"/>
    </location>
    <ligand>
        <name>substrate</name>
    </ligand>
</feature>
<evidence type="ECO:0000256" key="13">
    <source>
        <dbReference type="HAMAP-Rule" id="MF_00145"/>
    </source>
</evidence>
<evidence type="ECO:0000256" key="3">
    <source>
        <dbReference type="ARBA" id="ARBA00008982"/>
    </source>
</evidence>
<protein>
    <recommendedName>
        <fullName evidence="6 13">Phosphoglycerate kinase</fullName>
        <ecNumber evidence="5 13">2.7.2.3</ecNumber>
    </recommendedName>
</protein>
<evidence type="ECO:0000256" key="8">
    <source>
        <dbReference type="ARBA" id="ARBA00022679"/>
    </source>
</evidence>
<feature type="binding site" evidence="14">
    <location>
        <position position="156"/>
    </location>
    <ligand>
        <name>(2R)-3-phosphoglycerate</name>
        <dbReference type="ChEBI" id="CHEBI:58272"/>
    </ligand>
</feature>
<comment type="similarity">
    <text evidence="3 13 16">Belongs to the phosphoglycerate kinase family.</text>
</comment>
<dbReference type="PROSITE" id="PS00111">
    <property type="entry name" value="PGLYCERATE_KINASE"/>
    <property type="match status" value="1"/>
</dbReference>
<dbReference type="AlphaFoldDB" id="A0A0M2HCI5"/>
<comment type="subunit">
    <text evidence="4 13">Monomer.</text>
</comment>
<comment type="catalytic activity">
    <reaction evidence="1 13 16">
        <text>(2R)-3-phosphoglycerate + ATP = (2R)-3-phospho-glyceroyl phosphate + ADP</text>
        <dbReference type="Rhea" id="RHEA:14801"/>
        <dbReference type="ChEBI" id="CHEBI:30616"/>
        <dbReference type="ChEBI" id="CHEBI:57604"/>
        <dbReference type="ChEBI" id="CHEBI:58272"/>
        <dbReference type="ChEBI" id="CHEBI:456216"/>
        <dbReference type="EC" id="2.7.2.3"/>
    </reaction>
</comment>
<evidence type="ECO:0000256" key="9">
    <source>
        <dbReference type="ARBA" id="ARBA00022741"/>
    </source>
</evidence>
<keyword evidence="18" id="KW-1185">Reference proteome</keyword>
<dbReference type="CDD" id="cd00318">
    <property type="entry name" value="Phosphoglycerate_kinase"/>
    <property type="match status" value="1"/>
</dbReference>
<dbReference type="SUPFAM" id="SSF53748">
    <property type="entry name" value="Phosphoglycerate kinase"/>
    <property type="match status" value="1"/>
</dbReference>
<dbReference type="EMBL" id="JYJA01000034">
    <property type="protein sequence ID" value="KJL42419.1"/>
    <property type="molecule type" value="Genomic_DNA"/>
</dbReference>
<evidence type="ECO:0000256" key="2">
    <source>
        <dbReference type="ARBA" id="ARBA00004838"/>
    </source>
</evidence>
<evidence type="ECO:0000256" key="12">
    <source>
        <dbReference type="ARBA" id="ARBA00023152"/>
    </source>
</evidence>
<dbReference type="Pfam" id="PF00162">
    <property type="entry name" value="PGK"/>
    <property type="match status" value="1"/>
</dbReference>
<keyword evidence="11 13" id="KW-0067">ATP-binding</keyword>
<organism evidence="17 18">
    <name type="scientific">Microbacterium trichothecenolyticum</name>
    <name type="common">Aureobacterium trichothecenolyticum</name>
    <dbReference type="NCBI Taxonomy" id="69370"/>
    <lineage>
        <taxon>Bacteria</taxon>
        <taxon>Bacillati</taxon>
        <taxon>Actinomycetota</taxon>
        <taxon>Actinomycetes</taxon>
        <taxon>Micrococcales</taxon>
        <taxon>Microbacteriaceae</taxon>
        <taxon>Microbacterium</taxon>
    </lineage>
</organism>
<keyword evidence="8 13" id="KW-0808">Transferase</keyword>
<evidence type="ECO:0000256" key="10">
    <source>
        <dbReference type="ARBA" id="ARBA00022777"/>
    </source>
</evidence>
<feature type="binding site" evidence="13">
    <location>
        <position position="156"/>
    </location>
    <ligand>
        <name>substrate</name>
    </ligand>
</feature>
<dbReference type="GO" id="GO:0005524">
    <property type="term" value="F:ATP binding"/>
    <property type="evidence" value="ECO:0007669"/>
    <property type="project" value="UniProtKB-KW"/>
</dbReference>
<evidence type="ECO:0000256" key="6">
    <source>
        <dbReference type="ARBA" id="ARBA00016471"/>
    </source>
</evidence>
<dbReference type="InterPro" id="IPR015911">
    <property type="entry name" value="Phosphoglycerate_kinase_CS"/>
</dbReference>
<dbReference type="InterPro" id="IPR036043">
    <property type="entry name" value="Phosphoglycerate_kinase_sf"/>
</dbReference>
<evidence type="ECO:0000313" key="17">
    <source>
        <dbReference type="EMBL" id="KJL42419.1"/>
    </source>
</evidence>
<feature type="binding site" evidence="14">
    <location>
        <position position="37"/>
    </location>
    <ligand>
        <name>(2R)-3-phosphoglycerate</name>
        <dbReference type="ChEBI" id="CHEBI:58272"/>
    </ligand>
</feature>
<name>A0A0M2HCI5_MICTR</name>
<dbReference type="Gene3D" id="3.40.50.1260">
    <property type="entry name" value="Phosphoglycerate kinase, N-terminal domain"/>
    <property type="match status" value="2"/>
</dbReference>
<keyword evidence="10 13" id="KW-0418">Kinase</keyword>
<dbReference type="GO" id="GO:0043531">
    <property type="term" value="F:ADP binding"/>
    <property type="evidence" value="ECO:0007669"/>
    <property type="project" value="TreeGrafter"/>
</dbReference>
<evidence type="ECO:0000256" key="7">
    <source>
        <dbReference type="ARBA" id="ARBA00022490"/>
    </source>
</evidence>
<evidence type="ECO:0000256" key="14">
    <source>
        <dbReference type="PIRSR" id="PIRSR000724-1"/>
    </source>
</evidence>
<gene>
    <name evidence="13 17" type="primary">pgk</name>
    <name evidence="17" type="ORF">RS82_01975</name>
</gene>
<evidence type="ECO:0000256" key="1">
    <source>
        <dbReference type="ARBA" id="ARBA00000642"/>
    </source>
</evidence>
<evidence type="ECO:0000256" key="11">
    <source>
        <dbReference type="ARBA" id="ARBA00022840"/>
    </source>
</evidence>
<dbReference type="PANTHER" id="PTHR11406">
    <property type="entry name" value="PHOSPHOGLYCERATE KINASE"/>
    <property type="match status" value="1"/>
</dbReference>
<dbReference type="EC" id="2.7.2.3" evidence="5 13"/>
<dbReference type="Proteomes" id="UP000034098">
    <property type="component" value="Unassembled WGS sequence"/>
</dbReference>
<feature type="binding site" evidence="14">
    <location>
        <position position="119"/>
    </location>
    <ligand>
        <name>(2R)-3-phosphoglycerate</name>
        <dbReference type="ChEBI" id="CHEBI:58272"/>
    </ligand>
</feature>
<dbReference type="GO" id="GO:0006096">
    <property type="term" value="P:glycolytic process"/>
    <property type="evidence" value="ECO:0007669"/>
    <property type="project" value="UniProtKB-UniRule"/>
</dbReference>
<evidence type="ECO:0000256" key="5">
    <source>
        <dbReference type="ARBA" id="ARBA00013061"/>
    </source>
</evidence>
<dbReference type="GO" id="GO:0006094">
    <property type="term" value="P:gluconeogenesis"/>
    <property type="evidence" value="ECO:0007669"/>
    <property type="project" value="TreeGrafter"/>
</dbReference>
<dbReference type="RefSeq" id="WP_045298843.1">
    <property type="nucleotide sequence ID" value="NZ_JYJA01000034.1"/>
</dbReference>
<dbReference type="FunFam" id="3.40.50.1260:FF:000031">
    <property type="entry name" value="Phosphoglycerate kinase 1"/>
    <property type="match status" value="1"/>
</dbReference>
<keyword evidence="12 13" id="KW-0324">Glycolysis</keyword>